<dbReference type="Proteomes" id="UP000284684">
    <property type="component" value="Unassembled WGS sequence"/>
</dbReference>
<organism evidence="1 2">
    <name type="scientific">Pseudomonas brassicacearum</name>
    <dbReference type="NCBI Taxonomy" id="930166"/>
    <lineage>
        <taxon>Bacteria</taxon>
        <taxon>Pseudomonadati</taxon>
        <taxon>Pseudomonadota</taxon>
        <taxon>Gammaproteobacteria</taxon>
        <taxon>Pseudomonadales</taxon>
        <taxon>Pseudomonadaceae</taxon>
        <taxon>Pseudomonas</taxon>
    </lineage>
</organism>
<sequence length="101" mass="11385">MKCLICQATAKTVHALGDCSEVKCSAGCGHFRVSANLVAKMTLKHESFDLERTRRWLEMARNDEPVPLISTYDYNVSLLHRDAEEKMAGRPNRSRESVTSD</sequence>
<evidence type="ECO:0000313" key="1">
    <source>
        <dbReference type="EMBL" id="ROM90284.1"/>
    </source>
</evidence>
<evidence type="ECO:0000313" key="2">
    <source>
        <dbReference type="Proteomes" id="UP000284684"/>
    </source>
</evidence>
<gene>
    <name evidence="1" type="ORF">BK658_26485</name>
</gene>
<reference evidence="1 2" key="1">
    <citation type="submission" date="2016-10" db="EMBL/GenBank/DDBJ databases">
        <title>Comparative genome analysis of multiple Pseudomonas spp. focuses on biocontrol and plant growth promoting traits.</title>
        <authorList>
            <person name="Tao X.-Y."/>
            <person name="Taylor C.G."/>
        </authorList>
    </citation>
    <scope>NUCLEOTIDE SEQUENCE [LARGE SCALE GENOMIC DNA]</scope>
    <source>
        <strain evidence="1 2">37D10</strain>
    </source>
</reference>
<protein>
    <submittedName>
        <fullName evidence="1">Uncharacterized protein</fullName>
    </submittedName>
</protein>
<proteinExistence type="predicted"/>
<name>A0A423GJD6_9PSED</name>
<accession>A0A423GJD6</accession>
<dbReference type="EMBL" id="MOBI01000033">
    <property type="protein sequence ID" value="ROM90284.1"/>
    <property type="molecule type" value="Genomic_DNA"/>
</dbReference>
<comment type="caution">
    <text evidence="1">The sequence shown here is derived from an EMBL/GenBank/DDBJ whole genome shotgun (WGS) entry which is preliminary data.</text>
</comment>
<dbReference type="AlphaFoldDB" id="A0A423GJD6"/>